<comment type="caution">
    <text evidence="2">The sequence shown here is derived from an EMBL/GenBank/DDBJ whole genome shotgun (WGS) entry which is preliminary data.</text>
</comment>
<dbReference type="Proteomes" id="UP001301958">
    <property type="component" value="Unassembled WGS sequence"/>
</dbReference>
<evidence type="ECO:0008006" key="4">
    <source>
        <dbReference type="Google" id="ProtNLM"/>
    </source>
</evidence>
<gene>
    <name evidence="2" type="ORF">QBC38DRAFT_23364</name>
</gene>
<reference evidence="2" key="1">
    <citation type="journal article" date="2023" name="Mol. Phylogenet. Evol.">
        <title>Genome-scale phylogeny and comparative genomics of the fungal order Sordariales.</title>
        <authorList>
            <person name="Hensen N."/>
            <person name="Bonometti L."/>
            <person name="Westerberg I."/>
            <person name="Brannstrom I.O."/>
            <person name="Guillou S."/>
            <person name="Cros-Aarteil S."/>
            <person name="Calhoun S."/>
            <person name="Haridas S."/>
            <person name="Kuo A."/>
            <person name="Mondo S."/>
            <person name="Pangilinan J."/>
            <person name="Riley R."/>
            <person name="LaButti K."/>
            <person name="Andreopoulos B."/>
            <person name="Lipzen A."/>
            <person name="Chen C."/>
            <person name="Yan M."/>
            <person name="Daum C."/>
            <person name="Ng V."/>
            <person name="Clum A."/>
            <person name="Steindorff A."/>
            <person name="Ohm R.A."/>
            <person name="Martin F."/>
            <person name="Silar P."/>
            <person name="Natvig D.O."/>
            <person name="Lalanne C."/>
            <person name="Gautier V."/>
            <person name="Ament-Velasquez S.L."/>
            <person name="Kruys A."/>
            <person name="Hutchinson M.I."/>
            <person name="Powell A.J."/>
            <person name="Barry K."/>
            <person name="Miller A.N."/>
            <person name="Grigoriev I.V."/>
            <person name="Debuchy R."/>
            <person name="Gladieux P."/>
            <person name="Hiltunen Thoren M."/>
            <person name="Johannesson H."/>
        </authorList>
    </citation>
    <scope>NUCLEOTIDE SEQUENCE</scope>
    <source>
        <strain evidence="2">CBS 990.96</strain>
    </source>
</reference>
<dbReference type="EMBL" id="MU865396">
    <property type="protein sequence ID" value="KAK4224312.1"/>
    <property type="molecule type" value="Genomic_DNA"/>
</dbReference>
<feature type="signal peptide" evidence="1">
    <location>
        <begin position="1"/>
        <end position="21"/>
    </location>
</feature>
<keyword evidence="3" id="KW-1185">Reference proteome</keyword>
<feature type="chain" id="PRO_5042994888" description="Infection structure specific protein" evidence="1">
    <location>
        <begin position="22"/>
        <end position="206"/>
    </location>
</feature>
<proteinExistence type="predicted"/>
<reference evidence="2" key="2">
    <citation type="submission" date="2023-05" db="EMBL/GenBank/DDBJ databases">
        <authorList>
            <consortium name="Lawrence Berkeley National Laboratory"/>
            <person name="Steindorff A."/>
            <person name="Hensen N."/>
            <person name="Bonometti L."/>
            <person name="Westerberg I."/>
            <person name="Brannstrom I.O."/>
            <person name="Guillou S."/>
            <person name="Cros-Aarteil S."/>
            <person name="Calhoun S."/>
            <person name="Haridas S."/>
            <person name="Kuo A."/>
            <person name="Mondo S."/>
            <person name="Pangilinan J."/>
            <person name="Riley R."/>
            <person name="Labutti K."/>
            <person name="Andreopoulos B."/>
            <person name="Lipzen A."/>
            <person name="Chen C."/>
            <person name="Yanf M."/>
            <person name="Daum C."/>
            <person name="Ng V."/>
            <person name="Clum A."/>
            <person name="Ohm R."/>
            <person name="Martin F."/>
            <person name="Silar P."/>
            <person name="Natvig D."/>
            <person name="Lalanne C."/>
            <person name="Gautier V."/>
            <person name="Ament-Velasquez S.L."/>
            <person name="Kruys A."/>
            <person name="Hutchinson M.I."/>
            <person name="Powell A.J."/>
            <person name="Barry K."/>
            <person name="Miller A.N."/>
            <person name="Grigoriev I.V."/>
            <person name="Debuchy R."/>
            <person name="Gladieux P."/>
            <person name="Thoren M.H."/>
            <person name="Johannesson H."/>
        </authorList>
    </citation>
    <scope>NUCLEOTIDE SEQUENCE</scope>
    <source>
        <strain evidence="2">CBS 990.96</strain>
    </source>
</reference>
<evidence type="ECO:0000256" key="1">
    <source>
        <dbReference type="SAM" id="SignalP"/>
    </source>
</evidence>
<dbReference type="AlphaFoldDB" id="A0AAN7GRY4"/>
<evidence type="ECO:0000313" key="3">
    <source>
        <dbReference type="Proteomes" id="UP001301958"/>
    </source>
</evidence>
<evidence type="ECO:0000313" key="2">
    <source>
        <dbReference type="EMBL" id="KAK4224312.1"/>
    </source>
</evidence>
<keyword evidence="1" id="KW-0732">Signal</keyword>
<organism evidence="2 3">
    <name type="scientific">Podospora fimiseda</name>
    <dbReference type="NCBI Taxonomy" id="252190"/>
    <lineage>
        <taxon>Eukaryota</taxon>
        <taxon>Fungi</taxon>
        <taxon>Dikarya</taxon>
        <taxon>Ascomycota</taxon>
        <taxon>Pezizomycotina</taxon>
        <taxon>Sordariomycetes</taxon>
        <taxon>Sordariomycetidae</taxon>
        <taxon>Sordariales</taxon>
        <taxon>Podosporaceae</taxon>
        <taxon>Podospora</taxon>
    </lineage>
</organism>
<protein>
    <recommendedName>
        <fullName evidence="4">Infection structure specific protein</fullName>
    </recommendedName>
</protein>
<name>A0AAN7GRY4_9PEZI</name>
<sequence length="206" mass="22224">MHLSNHLFTTLALGFTSVILANPTSAATSQPLITPGPNLQNPQERAAGTACSASIKSFESAHPSPTLNDPEVRKWIFTLNLRAGYPPFDYDKDTREYWKDEKSITAMCDWVETAAHSAIPNTNIHTFPSSIAAQATSDVQMLSSWAKDVAADATKVARVCLAEGENESAAMRVLWAVKTDVAGCLQAHHVLRDGISALPEEESGAM</sequence>
<accession>A0AAN7GRY4</accession>